<dbReference type="Pfam" id="PF21090">
    <property type="entry name" value="P-loop_SecA"/>
    <property type="match status" value="2"/>
</dbReference>
<dbReference type="EMBL" id="CP063458">
    <property type="protein sequence ID" value="QOV87817.1"/>
    <property type="molecule type" value="Genomic_DNA"/>
</dbReference>
<evidence type="ECO:0000256" key="6">
    <source>
        <dbReference type="ARBA" id="ARBA00022927"/>
    </source>
</evidence>
<dbReference type="GO" id="GO:0005829">
    <property type="term" value="C:cytosol"/>
    <property type="evidence" value="ECO:0007669"/>
    <property type="project" value="TreeGrafter"/>
</dbReference>
<evidence type="ECO:0000256" key="8">
    <source>
        <dbReference type="ARBA" id="ARBA00023010"/>
    </source>
</evidence>
<comment type="subcellular location">
    <subcellularLocation>
        <location evidence="10">Cell membrane</location>
        <topology evidence="10">Peripheral membrane protein</topology>
        <orientation evidence="10">Cytoplasmic side</orientation>
    </subcellularLocation>
    <subcellularLocation>
        <location evidence="10">Cytoplasm</location>
    </subcellularLocation>
    <text evidence="10">Distribution is 50-50.</text>
</comment>
<gene>
    <name evidence="10" type="primary">secA</name>
    <name evidence="14" type="ORF">IPV69_16175</name>
</gene>
<comment type="catalytic activity">
    <reaction evidence="10">
        <text>ATP + H2O + cellular proteinSide 1 = ADP + phosphate + cellular proteinSide 2.</text>
        <dbReference type="EC" id="7.4.2.8"/>
    </reaction>
</comment>
<dbReference type="GO" id="GO:0017038">
    <property type="term" value="P:protein import"/>
    <property type="evidence" value="ECO:0007669"/>
    <property type="project" value="InterPro"/>
</dbReference>
<evidence type="ECO:0000313" key="14">
    <source>
        <dbReference type="EMBL" id="QOV87817.1"/>
    </source>
</evidence>
<feature type="binding site" evidence="10">
    <location>
        <position position="539"/>
    </location>
    <ligand>
        <name>ATP</name>
        <dbReference type="ChEBI" id="CHEBI:30616"/>
    </ligand>
</feature>
<dbReference type="InterPro" id="IPR011115">
    <property type="entry name" value="SecA_DEAD"/>
</dbReference>
<dbReference type="GO" id="GO:0031522">
    <property type="term" value="C:cell envelope Sec protein transport complex"/>
    <property type="evidence" value="ECO:0007669"/>
    <property type="project" value="TreeGrafter"/>
</dbReference>
<feature type="domain" description="SecA family profile" evidence="13">
    <location>
        <begin position="28"/>
        <end position="616"/>
    </location>
</feature>
<dbReference type="InterPro" id="IPR014001">
    <property type="entry name" value="Helicase_ATP-bd"/>
</dbReference>
<evidence type="ECO:0000256" key="9">
    <source>
        <dbReference type="ARBA" id="ARBA00023136"/>
    </source>
</evidence>
<evidence type="ECO:0000256" key="4">
    <source>
        <dbReference type="ARBA" id="ARBA00022741"/>
    </source>
</evidence>
<dbReference type="Proteomes" id="UP000593765">
    <property type="component" value="Chromosome"/>
</dbReference>
<dbReference type="InterPro" id="IPR036670">
    <property type="entry name" value="SecA_X-link_sf"/>
</dbReference>
<keyword evidence="5 10" id="KW-0067">ATP-binding</keyword>
<dbReference type="InterPro" id="IPR000185">
    <property type="entry name" value="SecA"/>
</dbReference>
<evidence type="ECO:0000256" key="3">
    <source>
        <dbReference type="ARBA" id="ARBA00022490"/>
    </source>
</evidence>
<dbReference type="CDD" id="cd18803">
    <property type="entry name" value="SF2_C_secA"/>
    <property type="match status" value="1"/>
</dbReference>
<evidence type="ECO:0000256" key="10">
    <source>
        <dbReference type="HAMAP-Rule" id="MF_01382"/>
    </source>
</evidence>
<organism evidence="14 15">
    <name type="scientific">Humisphaera borealis</name>
    <dbReference type="NCBI Taxonomy" id="2807512"/>
    <lineage>
        <taxon>Bacteria</taxon>
        <taxon>Pseudomonadati</taxon>
        <taxon>Planctomycetota</taxon>
        <taxon>Phycisphaerae</taxon>
        <taxon>Tepidisphaerales</taxon>
        <taxon>Tepidisphaeraceae</taxon>
        <taxon>Humisphaera</taxon>
    </lineage>
</organism>
<keyword evidence="2 10" id="KW-1003">Cell membrane</keyword>
<keyword evidence="3 10" id="KW-0963">Cytoplasm</keyword>
<evidence type="ECO:0000256" key="2">
    <source>
        <dbReference type="ARBA" id="ARBA00022475"/>
    </source>
</evidence>
<feature type="binding site" evidence="10">
    <location>
        <position position="112"/>
    </location>
    <ligand>
        <name>ATP</name>
        <dbReference type="ChEBI" id="CHEBI:30616"/>
    </ligand>
</feature>
<evidence type="ECO:0000256" key="1">
    <source>
        <dbReference type="ARBA" id="ARBA00022448"/>
    </source>
</evidence>
<keyword evidence="7 10" id="KW-1278">Translocase</keyword>
<dbReference type="GO" id="GO:0006605">
    <property type="term" value="P:protein targeting"/>
    <property type="evidence" value="ECO:0007669"/>
    <property type="project" value="UniProtKB-UniRule"/>
</dbReference>
<dbReference type="GO" id="GO:0065002">
    <property type="term" value="P:intracellular protein transmembrane transport"/>
    <property type="evidence" value="ECO:0007669"/>
    <property type="project" value="UniProtKB-UniRule"/>
</dbReference>
<dbReference type="GO" id="GO:0008564">
    <property type="term" value="F:protein-exporting ATPase activity"/>
    <property type="evidence" value="ECO:0007669"/>
    <property type="project" value="UniProtKB-EC"/>
</dbReference>
<name>A0A7M2WQL0_9BACT</name>
<evidence type="ECO:0000259" key="13">
    <source>
        <dbReference type="PROSITE" id="PS51196"/>
    </source>
</evidence>
<dbReference type="PANTHER" id="PTHR30612">
    <property type="entry name" value="SECA INNER MEMBRANE COMPONENT OF SEC PROTEIN SECRETION SYSTEM"/>
    <property type="match status" value="1"/>
</dbReference>
<dbReference type="SMART" id="SM00957">
    <property type="entry name" value="SecA_DEAD"/>
    <property type="match status" value="1"/>
</dbReference>
<dbReference type="PROSITE" id="PS01312">
    <property type="entry name" value="SECA"/>
    <property type="match status" value="1"/>
</dbReference>
<keyword evidence="4 10" id="KW-0547">Nucleotide-binding</keyword>
<keyword evidence="6 10" id="KW-0653">Protein transport</keyword>
<dbReference type="InterPro" id="IPR014018">
    <property type="entry name" value="SecA_motor_DEAD"/>
</dbReference>
<dbReference type="GO" id="GO:0005524">
    <property type="term" value="F:ATP binding"/>
    <property type="evidence" value="ECO:0007669"/>
    <property type="project" value="UniProtKB-UniRule"/>
</dbReference>
<comment type="subunit">
    <text evidence="10">Monomer and homodimer. Part of the essential Sec protein translocation apparatus which comprises SecA, SecYEG and auxiliary proteins SecDF. Other proteins may also be involved.</text>
</comment>
<dbReference type="SUPFAM" id="SSF52540">
    <property type="entry name" value="P-loop containing nucleoside triphosphate hydrolases"/>
    <property type="match status" value="2"/>
</dbReference>
<dbReference type="InterPro" id="IPR044722">
    <property type="entry name" value="SecA_SF2_C"/>
</dbReference>
<feature type="binding site" evidence="10">
    <location>
        <begin position="130"/>
        <end position="134"/>
    </location>
    <ligand>
        <name>ATP</name>
        <dbReference type="ChEBI" id="CHEBI:30616"/>
    </ligand>
</feature>
<keyword evidence="9 10" id="KW-0472">Membrane</keyword>
<dbReference type="Pfam" id="PF07517">
    <property type="entry name" value="SecA_DEAD"/>
    <property type="match status" value="1"/>
</dbReference>
<dbReference type="PRINTS" id="PR00906">
    <property type="entry name" value="SECA"/>
</dbReference>
<keyword evidence="1 10" id="KW-0813">Transport</keyword>
<evidence type="ECO:0000313" key="15">
    <source>
        <dbReference type="Proteomes" id="UP000593765"/>
    </source>
</evidence>
<evidence type="ECO:0000256" key="5">
    <source>
        <dbReference type="ARBA" id="ARBA00022840"/>
    </source>
</evidence>
<dbReference type="SMART" id="SM00958">
    <property type="entry name" value="SecA_PP_bind"/>
    <property type="match status" value="1"/>
</dbReference>
<dbReference type="RefSeq" id="WP_206290727.1">
    <property type="nucleotide sequence ID" value="NZ_CP063458.1"/>
</dbReference>
<reference evidence="14 15" key="1">
    <citation type="submission" date="2020-10" db="EMBL/GenBank/DDBJ databases">
        <title>Wide distribution of Phycisphaera-like planctomycetes from WD2101 soil group in peatlands and genome analysis of the first cultivated representative.</title>
        <authorList>
            <person name="Dedysh S.N."/>
            <person name="Beletsky A.V."/>
            <person name="Ivanova A."/>
            <person name="Kulichevskaya I.S."/>
            <person name="Suzina N.E."/>
            <person name="Philippov D.A."/>
            <person name="Rakitin A.L."/>
            <person name="Mardanov A.V."/>
            <person name="Ravin N.V."/>
        </authorList>
    </citation>
    <scope>NUCLEOTIDE SEQUENCE [LARGE SCALE GENOMIC DNA]</scope>
    <source>
        <strain evidence="14 15">M1803</strain>
    </source>
</reference>
<feature type="domain" description="Helicase ATP-binding" evidence="11">
    <location>
        <begin position="114"/>
        <end position="290"/>
    </location>
</feature>
<dbReference type="AlphaFoldDB" id="A0A7M2WQL0"/>
<keyword evidence="15" id="KW-1185">Reference proteome</keyword>
<dbReference type="CDD" id="cd17928">
    <property type="entry name" value="DEXDc_SecA"/>
    <property type="match status" value="1"/>
</dbReference>
<dbReference type="SUPFAM" id="SSF81767">
    <property type="entry name" value="Pre-protein crosslinking domain of SecA"/>
    <property type="match status" value="1"/>
</dbReference>
<dbReference type="PROSITE" id="PS51196">
    <property type="entry name" value="SECA_MOTOR_DEAD"/>
    <property type="match status" value="1"/>
</dbReference>
<dbReference type="InterPro" id="IPR001650">
    <property type="entry name" value="Helicase_C-like"/>
</dbReference>
<dbReference type="KEGG" id="hbs:IPV69_16175"/>
<comment type="function">
    <text evidence="10">Part of the Sec protein translocase complex. Interacts with the SecYEG preprotein conducting channel. Has a central role in coupling the hydrolysis of ATP to the transfer of proteins into and across the cell membrane, serving as an ATP-driven molecular motor driving the stepwise translocation of polypeptide chains across the membrane.</text>
</comment>
<dbReference type="Pfam" id="PF01043">
    <property type="entry name" value="SecA_PP_bind"/>
    <property type="match status" value="1"/>
</dbReference>
<evidence type="ECO:0000259" key="12">
    <source>
        <dbReference type="PROSITE" id="PS51194"/>
    </source>
</evidence>
<dbReference type="PANTHER" id="PTHR30612:SF0">
    <property type="entry name" value="CHLOROPLAST PROTEIN-TRANSPORTING ATPASE"/>
    <property type="match status" value="1"/>
</dbReference>
<dbReference type="EC" id="7.4.2.8" evidence="10"/>
<dbReference type="InterPro" id="IPR027417">
    <property type="entry name" value="P-loop_NTPase"/>
</dbReference>
<dbReference type="InterPro" id="IPR020937">
    <property type="entry name" value="SecA_CS"/>
</dbReference>
<dbReference type="InterPro" id="IPR011130">
    <property type="entry name" value="SecA_preprotein_X-link_dom"/>
</dbReference>
<protein>
    <recommendedName>
        <fullName evidence="10">Protein translocase subunit SecA</fullName>
        <ecNumber evidence="10">7.4.2.8</ecNumber>
    </recommendedName>
</protein>
<proteinExistence type="inferred from homology"/>
<dbReference type="GO" id="GO:0043952">
    <property type="term" value="P:protein transport by the Sec complex"/>
    <property type="evidence" value="ECO:0007669"/>
    <property type="project" value="TreeGrafter"/>
</dbReference>
<keyword evidence="8 10" id="KW-0811">Translocation</keyword>
<sequence length="644" mass="71890">MAEVANELWSIFDSRRVKAPELKGLDAAVNSMVGVAKNRRPVLSRLKAQVERIEAMESEMQNLGSTRFQEEVAASRDLARLGRLKDGALDRAMALIREGAKRASGLRPYKVQVMGALAMCEGAIAEMATGEGKTLTASLAATLWAWAGRPVHVITVNDYLVGRDAEEMSPIYKMCGLRVGHVVHDTTPQDRIDHYRRDVVYVTSKELVADFLRDQIMLGNLRSSTQTQVGMLIGGAQNGRLQVPGLFRVLVDEADSLLIDEAVTPLIISNSPDENPNADLYRAADELALKLEVGRDFALDKEVKQIDLTARGQRRLEELSGDHGFWKGKRRREELVTQALSARYCFNRDEQYLVTADEKVQIIDEFTGRVMADRSWRHGLHQAIEVKEGVPITADKENLARQSFQRFFRQYPIMGGMTGTAWESRGELWNIYQRPIVRIPTNKPCIREQLPIKMFATTAEKFDAAVQRVIELNDKGLPVLVGTKTVWASEEVSKRLAAAGRAHRVLNAAQNEQEANIVSEAGQPARITVATNMAGRGTDIKLGRGVAELGGLHVISCEPNNSFRVDRQLYGRAARQGDPGCAQLYCSAEDELFVRHAPKLRRAWRAIGPGRLIKMAQARAERLARFNRKQVLKADDWMDQSLPF</sequence>
<evidence type="ECO:0000259" key="11">
    <source>
        <dbReference type="PROSITE" id="PS51192"/>
    </source>
</evidence>
<accession>A0A7M2WQL0</accession>
<dbReference type="Gene3D" id="3.40.50.300">
    <property type="entry name" value="P-loop containing nucleotide triphosphate hydrolases"/>
    <property type="match status" value="2"/>
</dbReference>
<dbReference type="HAMAP" id="MF_01382">
    <property type="entry name" value="SecA"/>
    <property type="match status" value="1"/>
</dbReference>
<comment type="similarity">
    <text evidence="10">Belongs to the SecA family.</text>
</comment>
<dbReference type="Gene3D" id="3.90.1440.10">
    <property type="entry name" value="SecA, preprotein cross-linking domain"/>
    <property type="match status" value="1"/>
</dbReference>
<dbReference type="GO" id="GO:0005886">
    <property type="term" value="C:plasma membrane"/>
    <property type="evidence" value="ECO:0007669"/>
    <property type="project" value="UniProtKB-SubCell"/>
</dbReference>
<dbReference type="PROSITE" id="PS51194">
    <property type="entry name" value="HELICASE_CTER"/>
    <property type="match status" value="1"/>
</dbReference>
<evidence type="ECO:0000256" key="7">
    <source>
        <dbReference type="ARBA" id="ARBA00022967"/>
    </source>
</evidence>
<dbReference type="PROSITE" id="PS51192">
    <property type="entry name" value="HELICASE_ATP_BIND_1"/>
    <property type="match status" value="1"/>
</dbReference>
<feature type="domain" description="Helicase C-terminal" evidence="12">
    <location>
        <begin position="464"/>
        <end position="621"/>
    </location>
</feature>
<dbReference type="FunFam" id="3.40.50.300:FF:000429">
    <property type="entry name" value="Preprotein translocase subunit SecA"/>
    <property type="match status" value="1"/>
</dbReference>